<evidence type="ECO:0008006" key="8">
    <source>
        <dbReference type="Google" id="ProtNLM"/>
    </source>
</evidence>
<dbReference type="PROSITE" id="PS51318">
    <property type="entry name" value="TAT"/>
    <property type="match status" value="1"/>
</dbReference>
<feature type="domain" description="GxGYxYP putative glycoside hydrolase third N-terminal" evidence="5">
    <location>
        <begin position="378"/>
        <end position="457"/>
    </location>
</feature>
<feature type="domain" description="GxGYxYP putative glycoside hydrolase first N-terminal" evidence="3">
    <location>
        <begin position="72"/>
        <end position="141"/>
    </location>
</feature>
<accession>A0A927RG26</accession>
<evidence type="ECO:0000313" key="6">
    <source>
        <dbReference type="EMBL" id="MBE1610755.1"/>
    </source>
</evidence>
<feature type="signal peptide" evidence="1">
    <location>
        <begin position="1"/>
        <end position="34"/>
    </location>
</feature>
<dbReference type="Pfam" id="PF20957">
    <property type="entry name" value="GxGYxYP_N_2nd"/>
    <property type="match status" value="1"/>
</dbReference>
<dbReference type="Pfam" id="PF20958">
    <property type="entry name" value="GxGYxYP_N_3rd"/>
    <property type="match status" value="1"/>
</dbReference>
<dbReference type="InterPro" id="IPR038410">
    <property type="entry name" value="GxGYxYP_C_sf"/>
</dbReference>
<dbReference type="Gene3D" id="3.20.20.490">
    <property type="entry name" value="GxGYxYP glycoside hydrolase, C-terminal domain"/>
    <property type="match status" value="1"/>
</dbReference>
<dbReference type="InterPro" id="IPR025832">
    <property type="entry name" value="GxGYxYP_C"/>
</dbReference>
<evidence type="ECO:0000259" key="2">
    <source>
        <dbReference type="Pfam" id="PF14323"/>
    </source>
</evidence>
<dbReference type="InterPro" id="IPR048309">
    <property type="entry name" value="GxGYxYP_N_3rd"/>
</dbReference>
<evidence type="ECO:0000259" key="4">
    <source>
        <dbReference type="Pfam" id="PF20957"/>
    </source>
</evidence>
<dbReference type="PANTHER" id="PTHR37321">
    <property type="entry name" value="EXPORTED PROTEIN-RELATED"/>
    <property type="match status" value="1"/>
</dbReference>
<feature type="chain" id="PRO_5036988708" description="GxGYxY sequence motif-containing protein" evidence="1">
    <location>
        <begin position="35"/>
        <end position="701"/>
    </location>
</feature>
<reference evidence="6" key="1">
    <citation type="submission" date="2020-10" db="EMBL/GenBank/DDBJ databases">
        <title>Sequencing the genomes of 1000 actinobacteria strains.</title>
        <authorList>
            <person name="Klenk H.-P."/>
        </authorList>
    </citation>
    <scope>NUCLEOTIDE SEQUENCE</scope>
    <source>
        <strain evidence="6">DSM 45354</strain>
    </source>
</reference>
<keyword evidence="7" id="KW-1185">Reference proteome</keyword>
<comment type="caution">
    <text evidence="6">The sequence shown here is derived from an EMBL/GenBank/DDBJ whole genome shotgun (WGS) entry which is preliminary data.</text>
</comment>
<dbReference type="Pfam" id="PF14323">
    <property type="entry name" value="GxGYxYP_C"/>
    <property type="match status" value="1"/>
</dbReference>
<evidence type="ECO:0000256" key="1">
    <source>
        <dbReference type="SAM" id="SignalP"/>
    </source>
</evidence>
<feature type="domain" description="GxGYxYP putative glycoside hydrolase second N-terminal" evidence="4">
    <location>
        <begin position="143"/>
        <end position="213"/>
    </location>
</feature>
<dbReference type="InterPro" id="IPR032626">
    <property type="entry name" value="GxGYxYP_N_1st"/>
</dbReference>
<gene>
    <name evidence="6" type="ORF">HEB94_007603</name>
</gene>
<dbReference type="RefSeq" id="WP_238361731.1">
    <property type="nucleotide sequence ID" value="NZ_BAABJL010000095.1"/>
</dbReference>
<organism evidence="6 7">
    <name type="scientific">Actinopolymorpha pittospori</name>
    <dbReference type="NCBI Taxonomy" id="648752"/>
    <lineage>
        <taxon>Bacteria</taxon>
        <taxon>Bacillati</taxon>
        <taxon>Actinomycetota</taxon>
        <taxon>Actinomycetes</taxon>
        <taxon>Propionibacteriales</taxon>
        <taxon>Actinopolymorphaceae</taxon>
        <taxon>Actinopolymorpha</taxon>
    </lineage>
</organism>
<name>A0A927RG26_9ACTN</name>
<dbReference type="InterPro" id="IPR048310">
    <property type="entry name" value="GxGYxYP_N_2nd"/>
</dbReference>
<keyword evidence="1" id="KW-0732">Signal</keyword>
<evidence type="ECO:0000259" key="5">
    <source>
        <dbReference type="Pfam" id="PF20958"/>
    </source>
</evidence>
<evidence type="ECO:0000259" key="3">
    <source>
        <dbReference type="Pfam" id="PF16216"/>
    </source>
</evidence>
<dbReference type="AlphaFoldDB" id="A0A927RG26"/>
<proteinExistence type="predicted"/>
<feature type="domain" description="GxGYxYP putative glycoside hydrolase C-terminal" evidence="2">
    <location>
        <begin position="477"/>
        <end position="697"/>
    </location>
</feature>
<dbReference type="Pfam" id="PF16216">
    <property type="entry name" value="GxGYxYP_N"/>
    <property type="match status" value="1"/>
</dbReference>
<protein>
    <recommendedName>
        <fullName evidence="8">GxGYxY sequence motif-containing protein</fullName>
    </recommendedName>
</protein>
<sequence>MTRSRDFSRRTFGRFVAAGIGVAAVPNAMSVATAATAAAAPGADAASTASDAPGISWPKNQALPTFAQIQSLDVVDITGLSGDEKLLLGTLQGVVNRNRPRIYLIGDDATSGEGRRTWLDELGVPTTTHDDAWDLVTKYRSAVHGSVVFDPDVPDSINVATTLSGLRNLVVASPALADRLATTYRIPVLDDLRGRFTDRIHAYQWQYDQLWAKTTHRMLVGLPPQRDVTLPPGVPAIYTTLAKVDTHLHDASNREVLEFDLSDHLGGDGVWVRFDDSFTNDGWGPAVHQVSLHADDQTVVDFVPGTDAEEPYLFDSGNSQTSLGPPQHRFADGGNYFVYGFTPPSGTTKLTLSVEMWNEYTISVSATEPDRPSKVGYAYLRDYAVANRAMTFWLDPNIDAERALFEQIMSDVRPNTPYLGWFAQDIAGEFGGTELASRHGVYVLAADWFENLTVHSGARAPISDRQPSAPDLPLEDRIYVTFTMSEGDNLQYNEHRLRVLWDNPGRGSVPVNWTTSPLLKDAAPNFLSHFQRTATANDLLVAGPSGAGYIYPTPWPQETFEVFTRQTGRYMRATGMDIIYVLNRVDGRDVDLPDAKAAAYVEDVEPRGVFLNWGGTSETSLVRDQTPLSTILGVAGVEETRQAITRMAASWDHASPRFVSIGVNAWAMTPQDLAEVTASLGPDYRVVRGDQYFDLVRRALG</sequence>
<dbReference type="PANTHER" id="PTHR37321:SF1">
    <property type="entry name" value="EXPORTED PROTEIN"/>
    <property type="match status" value="1"/>
</dbReference>
<dbReference type="EMBL" id="JADBEM010000001">
    <property type="protein sequence ID" value="MBE1610755.1"/>
    <property type="molecule type" value="Genomic_DNA"/>
</dbReference>
<evidence type="ECO:0000313" key="7">
    <source>
        <dbReference type="Proteomes" id="UP000638648"/>
    </source>
</evidence>
<dbReference type="Proteomes" id="UP000638648">
    <property type="component" value="Unassembled WGS sequence"/>
</dbReference>
<dbReference type="InterPro" id="IPR006311">
    <property type="entry name" value="TAT_signal"/>
</dbReference>